<comment type="caution">
    <text evidence="22">The sequence shown here is derived from an EMBL/GenBank/DDBJ whole genome shotgun (WGS) entry which is preliminary data.</text>
</comment>
<evidence type="ECO:0000256" key="8">
    <source>
        <dbReference type="ARBA" id="ARBA00022960"/>
    </source>
</evidence>
<keyword evidence="9" id="KW-0573">Peptidoglycan synthesis</keyword>
<evidence type="ECO:0000256" key="16">
    <source>
        <dbReference type="ARBA" id="ARBA00038053"/>
    </source>
</evidence>
<dbReference type="GO" id="GO:0008360">
    <property type="term" value="P:regulation of cell shape"/>
    <property type="evidence" value="ECO:0007669"/>
    <property type="project" value="UniProtKB-KW"/>
</dbReference>
<dbReference type="Pfam" id="PF01098">
    <property type="entry name" value="FTSW_RODA_SPOVE"/>
    <property type="match status" value="1"/>
</dbReference>
<feature type="transmembrane region" description="Helical" evidence="21">
    <location>
        <begin position="182"/>
        <end position="205"/>
    </location>
</feature>
<dbReference type="GO" id="GO:0009252">
    <property type="term" value="P:peptidoglycan biosynthetic process"/>
    <property type="evidence" value="ECO:0007669"/>
    <property type="project" value="UniProtKB-KW"/>
</dbReference>
<dbReference type="EMBL" id="JAGSGD010000001">
    <property type="protein sequence ID" value="MBR7620541.1"/>
    <property type="molecule type" value="Genomic_DNA"/>
</dbReference>
<dbReference type="InterPro" id="IPR001182">
    <property type="entry name" value="FtsW/RodA"/>
</dbReference>
<evidence type="ECO:0000256" key="9">
    <source>
        <dbReference type="ARBA" id="ARBA00022984"/>
    </source>
</evidence>
<feature type="transmembrane region" description="Helical" evidence="21">
    <location>
        <begin position="29"/>
        <end position="48"/>
    </location>
</feature>
<sequence>MTAQPQQAHAFARSDRTPVGVWWWTIDRWMLGAVGVLIILGVLMSFAASPSAAARMNIGDPFHFAVRQCLFAAAGSVILISTSMLDTKGVRRAAFFIYIGAIAIMMILPFIGHNAKGATRWLEFAGFTLQPSEFMKPALIILVSWMFAEGQKGQGVPGVTIAFGLYLLSVGLLLIQPDVGQTVLITVAFGAAFWMAGVPLSWVMLLGGTALAGLSSTYFLFPHVASRVDRFLSPDRADTHQVDRAAEAIAAGKMFGRGPGEGVMKRHVPDLHTDFIYSVAAEEYGLIFSLLLISIFAFVVIRGLYKAMKLSDPFQQVAAAGLFVLVGEQVFINVAVNLNMIPTKGMTLPFISYGGSSMLAICLTLGLALALTRRRPGAYSQGEGLAKSAAFA</sequence>
<evidence type="ECO:0000256" key="5">
    <source>
        <dbReference type="ARBA" id="ARBA00022676"/>
    </source>
</evidence>
<comment type="subcellular location">
    <subcellularLocation>
        <location evidence="1">Cell membrane</location>
        <topology evidence="1">Multi-pass membrane protein</topology>
    </subcellularLocation>
</comment>
<feature type="transmembrane region" description="Helical" evidence="21">
    <location>
        <begin position="69"/>
        <end position="87"/>
    </location>
</feature>
<dbReference type="EC" id="2.4.99.28" evidence="19"/>
<evidence type="ECO:0000256" key="4">
    <source>
        <dbReference type="ARBA" id="ARBA00022618"/>
    </source>
</evidence>
<gene>
    <name evidence="22" type="primary">ftsW</name>
    <name evidence="22" type="ORF">JKL49_14195</name>
</gene>
<reference evidence="22" key="1">
    <citation type="submission" date="2021-04" db="EMBL/GenBank/DDBJ databases">
        <title>Draft genome assembly of strain Phenylobacterium sp. 20VBR1 using MiniION and Illumina platforms.</title>
        <authorList>
            <person name="Thomas F.A."/>
            <person name="Krishnan K.P."/>
            <person name="Sinha R.K."/>
        </authorList>
    </citation>
    <scope>NUCLEOTIDE SEQUENCE</scope>
    <source>
        <strain evidence="22">20VBR1</strain>
    </source>
</reference>
<evidence type="ECO:0000256" key="15">
    <source>
        <dbReference type="ARBA" id="ARBA00033270"/>
    </source>
</evidence>
<dbReference type="RefSeq" id="WP_215341274.1">
    <property type="nucleotide sequence ID" value="NZ_JAGSGD010000001.1"/>
</dbReference>
<comment type="pathway">
    <text evidence="2">Cell wall biogenesis; peptidoglycan biosynthesis.</text>
</comment>
<feature type="transmembrane region" description="Helical" evidence="21">
    <location>
        <begin position="93"/>
        <end position="112"/>
    </location>
</feature>
<accession>A0A941D1P6</accession>
<dbReference type="InterPro" id="IPR013437">
    <property type="entry name" value="FtsW"/>
</dbReference>
<name>A0A941D1P6_9CAUL</name>
<feature type="transmembrane region" description="Helical" evidence="21">
    <location>
        <begin position="317"/>
        <end position="338"/>
    </location>
</feature>
<evidence type="ECO:0000256" key="3">
    <source>
        <dbReference type="ARBA" id="ARBA00022475"/>
    </source>
</evidence>
<keyword evidence="3" id="KW-1003">Cell membrane</keyword>
<evidence type="ECO:0000256" key="19">
    <source>
        <dbReference type="ARBA" id="ARBA00044770"/>
    </source>
</evidence>
<organism evidence="22 23">
    <name type="scientific">Phenylobacterium glaciei</name>
    <dbReference type="NCBI Taxonomy" id="2803784"/>
    <lineage>
        <taxon>Bacteria</taxon>
        <taxon>Pseudomonadati</taxon>
        <taxon>Pseudomonadota</taxon>
        <taxon>Alphaproteobacteria</taxon>
        <taxon>Caulobacterales</taxon>
        <taxon>Caulobacteraceae</taxon>
        <taxon>Phenylobacterium</taxon>
    </lineage>
</organism>
<evidence type="ECO:0000256" key="11">
    <source>
        <dbReference type="ARBA" id="ARBA00023136"/>
    </source>
</evidence>
<evidence type="ECO:0000256" key="18">
    <source>
        <dbReference type="ARBA" id="ARBA00041418"/>
    </source>
</evidence>
<proteinExistence type="inferred from homology"/>
<comment type="similarity">
    <text evidence="16">Belongs to the SEDS family. FtsW subfamily.</text>
</comment>
<dbReference type="NCBIfam" id="TIGR02614">
    <property type="entry name" value="ftsW"/>
    <property type="match status" value="1"/>
</dbReference>
<dbReference type="GO" id="GO:0008955">
    <property type="term" value="F:peptidoglycan glycosyltransferase activity"/>
    <property type="evidence" value="ECO:0007669"/>
    <property type="project" value="UniProtKB-EC"/>
</dbReference>
<dbReference type="Proteomes" id="UP000622580">
    <property type="component" value="Unassembled WGS sequence"/>
</dbReference>
<keyword evidence="10 21" id="KW-1133">Transmembrane helix</keyword>
<feature type="transmembrane region" description="Helical" evidence="21">
    <location>
        <begin position="284"/>
        <end position="305"/>
    </location>
</feature>
<evidence type="ECO:0000256" key="21">
    <source>
        <dbReference type="SAM" id="Phobius"/>
    </source>
</evidence>
<keyword evidence="6" id="KW-0808">Transferase</keyword>
<keyword evidence="11 21" id="KW-0472">Membrane</keyword>
<keyword evidence="23" id="KW-1185">Reference proteome</keyword>
<protein>
    <recommendedName>
        <fullName evidence="17">Probable peptidoglycan glycosyltransferase FtsW</fullName>
        <ecNumber evidence="19">2.4.99.28</ecNumber>
    </recommendedName>
    <alternativeName>
        <fullName evidence="18">Cell division protein FtsW</fullName>
    </alternativeName>
    <alternativeName>
        <fullName evidence="15">Cell wall polymerase</fullName>
    </alternativeName>
    <alternativeName>
        <fullName evidence="14">Peptidoglycan polymerase</fullName>
    </alternativeName>
</protein>
<evidence type="ECO:0000256" key="17">
    <source>
        <dbReference type="ARBA" id="ARBA00041185"/>
    </source>
</evidence>
<keyword evidence="12" id="KW-0131">Cell cycle</keyword>
<evidence type="ECO:0000313" key="23">
    <source>
        <dbReference type="Proteomes" id="UP000622580"/>
    </source>
</evidence>
<dbReference type="GO" id="GO:0071555">
    <property type="term" value="P:cell wall organization"/>
    <property type="evidence" value="ECO:0007669"/>
    <property type="project" value="UniProtKB-KW"/>
</dbReference>
<evidence type="ECO:0000256" key="20">
    <source>
        <dbReference type="ARBA" id="ARBA00049902"/>
    </source>
</evidence>
<evidence type="ECO:0000256" key="1">
    <source>
        <dbReference type="ARBA" id="ARBA00004651"/>
    </source>
</evidence>
<feature type="transmembrane region" description="Helical" evidence="21">
    <location>
        <begin position="154"/>
        <end position="175"/>
    </location>
</feature>
<comment type="catalytic activity">
    <reaction evidence="20">
        <text>[GlcNAc-(1-&gt;4)-Mur2Ac(oyl-L-Ala-gamma-D-Glu-L-Lys-D-Ala-D-Ala)](n)-di-trans,octa-cis-undecaprenyl diphosphate + beta-D-GlcNAc-(1-&gt;4)-Mur2Ac(oyl-L-Ala-gamma-D-Glu-L-Lys-D-Ala-D-Ala)-di-trans,octa-cis-undecaprenyl diphosphate = [GlcNAc-(1-&gt;4)-Mur2Ac(oyl-L-Ala-gamma-D-Glu-L-Lys-D-Ala-D-Ala)](n+1)-di-trans,octa-cis-undecaprenyl diphosphate + di-trans,octa-cis-undecaprenyl diphosphate + H(+)</text>
        <dbReference type="Rhea" id="RHEA:23708"/>
        <dbReference type="Rhea" id="RHEA-COMP:9602"/>
        <dbReference type="Rhea" id="RHEA-COMP:9603"/>
        <dbReference type="ChEBI" id="CHEBI:15378"/>
        <dbReference type="ChEBI" id="CHEBI:58405"/>
        <dbReference type="ChEBI" id="CHEBI:60033"/>
        <dbReference type="ChEBI" id="CHEBI:78435"/>
        <dbReference type="EC" id="2.4.99.28"/>
    </reaction>
</comment>
<dbReference type="AlphaFoldDB" id="A0A941D1P6"/>
<evidence type="ECO:0000313" key="22">
    <source>
        <dbReference type="EMBL" id="MBR7620541.1"/>
    </source>
</evidence>
<keyword evidence="5" id="KW-0328">Glycosyltransferase</keyword>
<evidence type="ECO:0000256" key="12">
    <source>
        <dbReference type="ARBA" id="ARBA00023306"/>
    </source>
</evidence>
<dbReference type="PANTHER" id="PTHR30474:SF2">
    <property type="entry name" value="PEPTIDOGLYCAN GLYCOSYLTRANSFERASE FTSW-RELATED"/>
    <property type="match status" value="1"/>
</dbReference>
<evidence type="ECO:0000256" key="14">
    <source>
        <dbReference type="ARBA" id="ARBA00032370"/>
    </source>
</evidence>
<evidence type="ECO:0000256" key="2">
    <source>
        <dbReference type="ARBA" id="ARBA00004752"/>
    </source>
</evidence>
<feature type="transmembrane region" description="Helical" evidence="21">
    <location>
        <begin position="350"/>
        <end position="371"/>
    </location>
</feature>
<evidence type="ECO:0000256" key="6">
    <source>
        <dbReference type="ARBA" id="ARBA00022679"/>
    </source>
</evidence>
<dbReference type="GO" id="GO:0032153">
    <property type="term" value="C:cell division site"/>
    <property type="evidence" value="ECO:0007669"/>
    <property type="project" value="TreeGrafter"/>
</dbReference>
<dbReference type="GO" id="GO:0015648">
    <property type="term" value="F:lipid-linked peptidoglycan transporter activity"/>
    <property type="evidence" value="ECO:0007669"/>
    <property type="project" value="TreeGrafter"/>
</dbReference>
<keyword evidence="8" id="KW-0133">Cell shape</keyword>
<dbReference type="GO" id="GO:0051301">
    <property type="term" value="P:cell division"/>
    <property type="evidence" value="ECO:0007669"/>
    <property type="project" value="UniProtKB-KW"/>
</dbReference>
<keyword evidence="4" id="KW-0132">Cell division</keyword>
<evidence type="ECO:0000256" key="13">
    <source>
        <dbReference type="ARBA" id="ARBA00023316"/>
    </source>
</evidence>
<keyword evidence="7 21" id="KW-0812">Transmembrane</keyword>
<keyword evidence="13" id="KW-0961">Cell wall biogenesis/degradation</keyword>
<dbReference type="PANTHER" id="PTHR30474">
    <property type="entry name" value="CELL CYCLE PROTEIN"/>
    <property type="match status" value="1"/>
</dbReference>
<dbReference type="GO" id="GO:0005886">
    <property type="term" value="C:plasma membrane"/>
    <property type="evidence" value="ECO:0007669"/>
    <property type="project" value="UniProtKB-SubCell"/>
</dbReference>
<evidence type="ECO:0000256" key="10">
    <source>
        <dbReference type="ARBA" id="ARBA00022989"/>
    </source>
</evidence>
<evidence type="ECO:0000256" key="7">
    <source>
        <dbReference type="ARBA" id="ARBA00022692"/>
    </source>
</evidence>